<evidence type="ECO:0000313" key="1">
    <source>
        <dbReference type="EMBL" id="WHZ58294.1"/>
    </source>
</evidence>
<keyword evidence="2" id="KW-1185">Reference proteome</keyword>
<organism evidence="1 2">
    <name type="scientific">Metabacillus hrfriensis</name>
    <dbReference type="NCBI Taxonomy" id="3048891"/>
    <lineage>
        <taxon>Bacteria</taxon>
        <taxon>Bacillati</taxon>
        <taxon>Bacillota</taxon>
        <taxon>Bacilli</taxon>
        <taxon>Bacillales</taxon>
        <taxon>Bacillaceae</taxon>
        <taxon>Metabacillus</taxon>
    </lineage>
</organism>
<dbReference type="Proteomes" id="UP001226091">
    <property type="component" value="Chromosome"/>
</dbReference>
<name>A0ACD4RCV7_9BACI</name>
<reference evidence="2" key="1">
    <citation type="journal article" date="2025" name="Aquaculture">
        <title>Assessment of the bioflocculant production and safety properties of Metabacillus hrfriensis sp. nov. based on phenotypic and whole-genome sequencing analysis.</title>
        <authorList>
            <person name="Zhang R."/>
            <person name="Zhao Z."/>
            <person name="Luo L."/>
            <person name="Wang S."/>
            <person name="Guo K."/>
            <person name="Xu W."/>
        </authorList>
    </citation>
    <scope>NUCLEOTIDE SEQUENCE [LARGE SCALE GENOMIC DNA]</scope>
    <source>
        <strain evidence="2">CT-WN-B3</strain>
    </source>
</reference>
<sequence>MLKDFNYLEWISAFQGFFLLSLKVLLKGTSYEDKILPQLIEHYGESIKENFNSVIRLYDFEYNEVEDEVKSANNNILFMSAVTY</sequence>
<accession>A0ACD4RCV7</accession>
<proteinExistence type="predicted"/>
<gene>
    <name evidence="1" type="ORF">QLQ22_02655</name>
</gene>
<protein>
    <submittedName>
        <fullName evidence="1">Uncharacterized protein</fullName>
    </submittedName>
</protein>
<evidence type="ECO:0000313" key="2">
    <source>
        <dbReference type="Proteomes" id="UP001226091"/>
    </source>
</evidence>
<dbReference type="EMBL" id="CP126116">
    <property type="protein sequence ID" value="WHZ58294.1"/>
    <property type="molecule type" value="Genomic_DNA"/>
</dbReference>